<evidence type="ECO:0000256" key="1">
    <source>
        <dbReference type="ARBA" id="ARBA00004429"/>
    </source>
</evidence>
<evidence type="ECO:0000256" key="2">
    <source>
        <dbReference type="ARBA" id="ARBA00022519"/>
    </source>
</evidence>
<keyword evidence="7" id="KW-0472">Membrane</keyword>
<evidence type="ECO:0000256" key="4">
    <source>
        <dbReference type="ARBA" id="ARBA00029447"/>
    </source>
</evidence>
<protein>
    <submittedName>
        <fullName evidence="11">Methyl-accepting chemotaxis protein</fullName>
    </submittedName>
</protein>
<keyword evidence="2" id="KW-1003">Cell membrane</keyword>
<feature type="coiled-coil region" evidence="6">
    <location>
        <begin position="250"/>
        <end position="279"/>
    </location>
</feature>
<dbReference type="PROSITE" id="PS50885">
    <property type="entry name" value="HAMP"/>
    <property type="match status" value="1"/>
</dbReference>
<dbReference type="Gene3D" id="1.10.287.950">
    <property type="entry name" value="Methyl-accepting chemotaxis protein"/>
    <property type="match status" value="1"/>
</dbReference>
<dbReference type="GO" id="GO:0007165">
    <property type="term" value="P:signal transduction"/>
    <property type="evidence" value="ECO:0007669"/>
    <property type="project" value="UniProtKB-KW"/>
</dbReference>
<comment type="subcellular location">
    <subcellularLocation>
        <location evidence="1">Cell inner membrane</location>
        <topology evidence="1">Multi-pass membrane protein</topology>
    </subcellularLocation>
</comment>
<dbReference type="InterPro" id="IPR003660">
    <property type="entry name" value="HAMP_dom"/>
</dbReference>
<sequence>MSGLLGLLRRFVKALTELVSAAREMRNASDYRPPESLHLIQANQQLHDAIWVIEENLHHERSQFAVMLVKGRRLAPLQAEMLGVYRGLIAAGWDRVRHYVSRSDADPAVVTAIEVARAEMLDEFNAMREAVYEAGVTGSPYPVSYIEWLDQTEAAILRVADLSKVVADASGRVAAGAVALGERNIVIDIGLFLIGAVAGLLSLYIVLFRVTGPLGGMTGAMSRLADGNVEISIPWAHRRDEIGEMGRALRVFRENAIEKAQLRLEQEEKDEAAREEKRRDMMKLARRFEIDVKVVVDAVREEVEGMRDAATSMTKTAEEGTSQAGAVAAASREASANVATVATAAEELSASIAEIGRQAEQSADIAGRAVDRAKTTDATVQRLSEAAGRIGEVVDLINEIAGQTNLLALNATIEAARAGEAGKGFAVVAQEVKNLANQTAKATEDISAQIASIQGETKSAVNDIRGIRDIIGEINDISMTIATAVEQQGVSTHEIARNVQQAAKGTGEVDAKIELVSTAAGETGAAAQQVVSATGSLAEKADELSREVGNFLEQIRAG</sequence>
<dbReference type="Gene3D" id="1.10.8.500">
    <property type="entry name" value="HAMP domain in histidine kinase"/>
    <property type="match status" value="1"/>
</dbReference>
<reference evidence="11" key="1">
    <citation type="journal article" date="2014" name="ISME J.">
        <title>Genetic and functional properties of uncultivated MCG archaea assessed by metagenome and gene expression analyses.</title>
        <authorList>
            <person name="Meng J."/>
            <person name="Xu J."/>
            <person name="Qin D."/>
            <person name="He Y."/>
            <person name="Xiao X."/>
            <person name="Wang F."/>
        </authorList>
    </citation>
    <scope>NUCLEOTIDE SEQUENCE</scope>
</reference>
<keyword evidence="7" id="KW-0812">Transmembrane</keyword>
<keyword evidence="7" id="KW-1133">Transmembrane helix</keyword>
<organism evidence="11">
    <name type="scientific">uncultured miscellaneous Crenarchaeota group</name>
    <dbReference type="NCBI Taxonomy" id="1368239"/>
    <lineage>
        <taxon>Archaea</taxon>
        <taxon>Candidatus Bathyarchaeota</taxon>
        <taxon>environmental samples</taxon>
    </lineage>
</organism>
<dbReference type="InterPro" id="IPR004089">
    <property type="entry name" value="MCPsignal_dom"/>
</dbReference>
<dbReference type="CDD" id="cd06225">
    <property type="entry name" value="HAMP"/>
    <property type="match status" value="1"/>
</dbReference>
<evidence type="ECO:0000256" key="6">
    <source>
        <dbReference type="SAM" id="Coils"/>
    </source>
</evidence>
<dbReference type="PRINTS" id="PR00260">
    <property type="entry name" value="CHEMTRNSDUCR"/>
</dbReference>
<evidence type="ECO:0000259" key="10">
    <source>
        <dbReference type="PROSITE" id="PS50885"/>
    </source>
</evidence>
<feature type="domain" description="Methyl-accepting transducer" evidence="8">
    <location>
        <begin position="295"/>
        <end position="538"/>
    </location>
</feature>
<dbReference type="PANTHER" id="PTHR32089">
    <property type="entry name" value="METHYL-ACCEPTING CHEMOTAXIS PROTEIN MCPB"/>
    <property type="match status" value="1"/>
</dbReference>
<comment type="similarity">
    <text evidence="4">Belongs to the methyl-accepting chemotaxis (MCP) protein family.</text>
</comment>
<accession>W8RW80</accession>
<evidence type="ECO:0000259" key="9">
    <source>
        <dbReference type="PROSITE" id="PS50192"/>
    </source>
</evidence>
<dbReference type="Pfam" id="PF00672">
    <property type="entry name" value="HAMP"/>
    <property type="match status" value="1"/>
</dbReference>
<name>W8RW80_9ARCH</name>
<dbReference type="PANTHER" id="PTHR32089:SF112">
    <property type="entry name" value="LYSOZYME-LIKE PROTEIN-RELATED"/>
    <property type="match status" value="1"/>
</dbReference>
<feature type="domain" description="HAMP" evidence="10">
    <location>
        <begin position="208"/>
        <end position="261"/>
    </location>
</feature>
<dbReference type="InterPro" id="IPR004090">
    <property type="entry name" value="Chemotax_Me-accpt_rcpt"/>
</dbReference>
<dbReference type="GO" id="GO:0005886">
    <property type="term" value="C:plasma membrane"/>
    <property type="evidence" value="ECO:0007669"/>
    <property type="project" value="UniProtKB-SubCell"/>
</dbReference>
<keyword evidence="3 5" id="KW-0807">Transducer</keyword>
<dbReference type="InterPro" id="IPR000727">
    <property type="entry name" value="T_SNARE_dom"/>
</dbReference>
<dbReference type="PROSITE" id="PS50192">
    <property type="entry name" value="T_SNARE"/>
    <property type="match status" value="1"/>
</dbReference>
<evidence type="ECO:0000256" key="3">
    <source>
        <dbReference type="ARBA" id="ARBA00023224"/>
    </source>
</evidence>
<dbReference type="SMART" id="SM00304">
    <property type="entry name" value="HAMP"/>
    <property type="match status" value="1"/>
</dbReference>
<keyword evidence="2" id="KW-0997">Cell inner membrane</keyword>
<evidence type="ECO:0000313" key="11">
    <source>
        <dbReference type="EMBL" id="AHM02048.1"/>
    </source>
</evidence>
<evidence type="ECO:0000256" key="7">
    <source>
        <dbReference type="SAM" id="Phobius"/>
    </source>
</evidence>
<dbReference type="SUPFAM" id="SSF58104">
    <property type="entry name" value="Methyl-accepting chemotaxis protein (MCP) signaling domain"/>
    <property type="match status" value="1"/>
</dbReference>
<evidence type="ECO:0000256" key="5">
    <source>
        <dbReference type="PROSITE-ProRule" id="PRU00284"/>
    </source>
</evidence>
<feature type="transmembrane region" description="Helical" evidence="7">
    <location>
        <begin position="185"/>
        <end position="207"/>
    </location>
</feature>
<dbReference type="EMBL" id="KF439061">
    <property type="protein sequence ID" value="AHM02048.1"/>
    <property type="molecule type" value="Genomic_DNA"/>
</dbReference>
<feature type="domain" description="T-SNARE coiled-coil homology" evidence="9">
    <location>
        <begin position="454"/>
        <end position="516"/>
    </location>
</feature>
<dbReference type="GO" id="GO:0006935">
    <property type="term" value="P:chemotaxis"/>
    <property type="evidence" value="ECO:0007669"/>
    <property type="project" value="InterPro"/>
</dbReference>
<proteinExistence type="inferred from homology"/>
<evidence type="ECO:0000259" key="8">
    <source>
        <dbReference type="PROSITE" id="PS50111"/>
    </source>
</evidence>
<dbReference type="AlphaFoldDB" id="W8RW80"/>
<dbReference type="Pfam" id="PF00015">
    <property type="entry name" value="MCPsignal"/>
    <property type="match status" value="1"/>
</dbReference>
<keyword evidence="6" id="KW-0175">Coiled coil</keyword>
<dbReference type="SMART" id="SM00283">
    <property type="entry name" value="MA"/>
    <property type="match status" value="1"/>
</dbReference>
<dbReference type="PROSITE" id="PS50111">
    <property type="entry name" value="CHEMOTAXIS_TRANSDUC_2"/>
    <property type="match status" value="1"/>
</dbReference>
<dbReference type="GO" id="GO:0004888">
    <property type="term" value="F:transmembrane signaling receptor activity"/>
    <property type="evidence" value="ECO:0007669"/>
    <property type="project" value="InterPro"/>
</dbReference>